<evidence type="ECO:0000313" key="2">
    <source>
        <dbReference type="Proteomes" id="UP000182983"/>
    </source>
</evidence>
<sequence length="156" mass="16956">MTDISRPTSPLSLETARDALQAAGYRVEEIAGPTGDPALRSATGGLAFTLMVFNPRADQPGTFADAAFQTAFQVEGDLPLALVNQWNATVRFARLHLQANLLRLDRDIVAFDGITPAALRAEVELWDRLVQHLIAFLREELPKLTASPSEDDSKAA</sequence>
<proteinExistence type="predicted"/>
<dbReference type="Pfam" id="PF10722">
    <property type="entry name" value="YbjN"/>
    <property type="match status" value="1"/>
</dbReference>
<organism evidence="1 2">
    <name type="scientific">Magnetospirillum fulvum</name>
    <name type="common">Rhodospirillum fulvum</name>
    <dbReference type="NCBI Taxonomy" id="1082"/>
    <lineage>
        <taxon>Bacteria</taxon>
        <taxon>Pseudomonadati</taxon>
        <taxon>Pseudomonadota</taxon>
        <taxon>Alphaproteobacteria</taxon>
        <taxon>Rhodospirillales</taxon>
        <taxon>Rhodospirillaceae</taxon>
        <taxon>Magnetospirillum</taxon>
    </lineage>
</organism>
<name>A0A1H6JU07_MAGFU</name>
<accession>A0A1H6JU07</accession>
<dbReference type="InterPro" id="IPR019660">
    <property type="entry name" value="Put_sensory_transdc_reg_YbjN"/>
</dbReference>
<dbReference type="Proteomes" id="UP000182983">
    <property type="component" value="Unassembled WGS sequence"/>
</dbReference>
<dbReference type="CDD" id="cd17511">
    <property type="entry name" value="YbjN_AmyR-like"/>
    <property type="match status" value="1"/>
</dbReference>
<dbReference type="RefSeq" id="WP_074770662.1">
    <property type="nucleotide sequence ID" value="NZ_FNWO01000022.1"/>
</dbReference>
<evidence type="ECO:0000313" key="1">
    <source>
        <dbReference type="EMBL" id="SEH66014.1"/>
    </source>
</evidence>
<dbReference type="AlphaFoldDB" id="A0A1H6JU07"/>
<keyword evidence="2" id="KW-1185">Reference proteome</keyword>
<dbReference type="EMBL" id="FNWO01000022">
    <property type="protein sequence ID" value="SEH66014.1"/>
    <property type="molecule type" value="Genomic_DNA"/>
</dbReference>
<protein>
    <submittedName>
        <fullName evidence="1">Putative sensory transduction regulator</fullName>
    </submittedName>
</protein>
<gene>
    <name evidence="1" type="ORF">SAMN04244559_03344</name>
</gene>
<reference evidence="2" key="1">
    <citation type="submission" date="2016-10" db="EMBL/GenBank/DDBJ databases">
        <authorList>
            <person name="Varghese N."/>
            <person name="Submissions S."/>
        </authorList>
    </citation>
    <scope>NUCLEOTIDE SEQUENCE [LARGE SCALE GENOMIC DNA]</scope>
    <source>
        <strain evidence="2">DSM 13234</strain>
    </source>
</reference>